<keyword evidence="5" id="KW-0156">Chromatin regulator</keyword>
<dbReference type="RefSeq" id="XP_005648498.1">
    <property type="nucleotide sequence ID" value="XM_005648441.1"/>
</dbReference>
<dbReference type="Gene3D" id="2.130.10.10">
    <property type="entry name" value="YVTN repeat-like/Quinoprotein amine dehydrogenase"/>
    <property type="match status" value="1"/>
</dbReference>
<accession>I0YZY5</accession>
<name>I0YZY5_COCSC</name>
<dbReference type="InterPro" id="IPR019775">
    <property type="entry name" value="WD40_repeat_CS"/>
</dbReference>
<dbReference type="PRINTS" id="PR00320">
    <property type="entry name" value="GPROTEINBRPT"/>
</dbReference>
<dbReference type="PROSITE" id="PS50082">
    <property type="entry name" value="WD_REPEATS_2"/>
    <property type="match status" value="3"/>
</dbReference>
<dbReference type="AlphaFoldDB" id="I0YZY5"/>
<dbReference type="SUPFAM" id="SSF50978">
    <property type="entry name" value="WD40 repeat-like"/>
    <property type="match status" value="1"/>
</dbReference>
<keyword evidence="3 7" id="KW-0853">WD repeat</keyword>
<evidence type="ECO:0000256" key="2">
    <source>
        <dbReference type="ARBA" id="ARBA00009341"/>
    </source>
</evidence>
<comment type="subcellular location">
    <subcellularLocation>
        <location evidence="1">Nucleus</location>
    </subcellularLocation>
</comment>
<keyword evidence="6" id="KW-0539">Nucleus</keyword>
<reference evidence="10 11" key="1">
    <citation type="journal article" date="2012" name="Genome Biol.">
        <title>The genome of the polar eukaryotic microalga coccomyxa subellipsoidea reveals traits of cold adaptation.</title>
        <authorList>
            <person name="Blanc G."/>
            <person name="Agarkova I."/>
            <person name="Grimwood J."/>
            <person name="Kuo A."/>
            <person name="Brueggeman A."/>
            <person name="Dunigan D."/>
            <person name="Gurnon J."/>
            <person name="Ladunga I."/>
            <person name="Lindquist E."/>
            <person name="Lucas S."/>
            <person name="Pangilinan J."/>
            <person name="Proschold T."/>
            <person name="Salamov A."/>
            <person name="Schmutz J."/>
            <person name="Weeks D."/>
            <person name="Yamada T."/>
            <person name="Claverie J.M."/>
            <person name="Grigoriev I."/>
            <person name="Van Etten J."/>
            <person name="Lomsadze A."/>
            <person name="Borodovsky M."/>
        </authorList>
    </citation>
    <scope>NUCLEOTIDE SEQUENCE [LARGE SCALE GENOMIC DNA]</scope>
    <source>
        <strain evidence="10 11">C-169</strain>
    </source>
</reference>
<evidence type="ECO:0000256" key="8">
    <source>
        <dbReference type="SAM" id="MobiDB-lite"/>
    </source>
</evidence>
<dbReference type="InterPro" id="IPR050459">
    <property type="entry name" value="WD_repeat_RBAP46/RBAP48/MSI1"/>
</dbReference>
<evidence type="ECO:0000256" key="5">
    <source>
        <dbReference type="ARBA" id="ARBA00022853"/>
    </source>
</evidence>
<dbReference type="GO" id="GO:0006325">
    <property type="term" value="P:chromatin organization"/>
    <property type="evidence" value="ECO:0007669"/>
    <property type="project" value="UniProtKB-KW"/>
</dbReference>
<evidence type="ECO:0000256" key="4">
    <source>
        <dbReference type="ARBA" id="ARBA00022737"/>
    </source>
</evidence>
<comment type="similarity">
    <text evidence="2">Belongs to the WD repeat RBAP46/RBAP48/MSI1 family.</text>
</comment>
<dbReference type="OrthoDB" id="427795at2759"/>
<dbReference type="SMART" id="SM00320">
    <property type="entry name" value="WD40"/>
    <property type="match status" value="6"/>
</dbReference>
<evidence type="ECO:0000256" key="3">
    <source>
        <dbReference type="ARBA" id="ARBA00022574"/>
    </source>
</evidence>
<dbReference type="InterPro" id="IPR001680">
    <property type="entry name" value="WD40_rpt"/>
</dbReference>
<dbReference type="eggNOG" id="KOG0264">
    <property type="taxonomic scope" value="Eukaryota"/>
</dbReference>
<keyword evidence="4" id="KW-0677">Repeat</keyword>
<dbReference type="KEGG" id="csl:COCSUDRAFT_28532"/>
<dbReference type="PANTHER" id="PTHR22850">
    <property type="entry name" value="WD40 REPEAT FAMILY"/>
    <property type="match status" value="1"/>
</dbReference>
<dbReference type="GeneID" id="17041952"/>
<dbReference type="InterPro" id="IPR015943">
    <property type="entry name" value="WD40/YVTN_repeat-like_dom_sf"/>
</dbReference>
<evidence type="ECO:0000256" key="1">
    <source>
        <dbReference type="ARBA" id="ARBA00004123"/>
    </source>
</evidence>
<feature type="repeat" description="WD" evidence="7">
    <location>
        <begin position="287"/>
        <end position="301"/>
    </location>
</feature>
<organism evidence="10 11">
    <name type="scientific">Coccomyxa subellipsoidea (strain C-169)</name>
    <name type="common">Green microalga</name>
    <dbReference type="NCBI Taxonomy" id="574566"/>
    <lineage>
        <taxon>Eukaryota</taxon>
        <taxon>Viridiplantae</taxon>
        <taxon>Chlorophyta</taxon>
        <taxon>core chlorophytes</taxon>
        <taxon>Trebouxiophyceae</taxon>
        <taxon>Trebouxiophyceae incertae sedis</taxon>
        <taxon>Coccomyxaceae</taxon>
        <taxon>Coccomyxa</taxon>
        <taxon>Coccomyxa subellipsoidea</taxon>
    </lineage>
</organism>
<dbReference type="Proteomes" id="UP000007264">
    <property type="component" value="Unassembled WGS sequence"/>
</dbReference>
<dbReference type="PROSITE" id="PS00678">
    <property type="entry name" value="WD_REPEATS_1"/>
    <property type="match status" value="1"/>
</dbReference>
<dbReference type="PROSITE" id="PS50294">
    <property type="entry name" value="WD_REPEATS_REGION"/>
    <property type="match status" value="2"/>
</dbReference>
<evidence type="ECO:0000256" key="6">
    <source>
        <dbReference type="ARBA" id="ARBA00023242"/>
    </source>
</evidence>
<gene>
    <name evidence="10" type="ORF">COCSUDRAFT_28532</name>
</gene>
<keyword evidence="11" id="KW-1185">Reference proteome</keyword>
<proteinExistence type="inferred from homology"/>
<evidence type="ECO:0000259" key="9">
    <source>
        <dbReference type="Pfam" id="PF12265"/>
    </source>
</evidence>
<feature type="repeat" description="WD" evidence="7">
    <location>
        <begin position="312"/>
        <end position="354"/>
    </location>
</feature>
<sequence length="501" mass="55405">MVRQREKGNPDKDKYGTWKQNLPIMYDWIMNHNRGWPSQSCRWGEAIEDFKYKKRHYLYLSDRTDPEGTDPNKLSVWTLDVTKPRVAPAESLKYDEKAKSPNIKPYSTIIHPGEVNKIRECPQHPHIVVTHTDAKELYVWDIEKQPNRATDKLQKLSIPDLVLVGHEQVAAFALGMSSAKTLVASGGEDQKVRIVPNIDQGESAGPAKYSPPAPSLAPRFKLKGHSATIEDVVWRPGSTEELASVGDDYKLLLWDTRAQPGPAAAVEQAHGQQDVQCVDWSALQEHMLVTGAADGSVKVWDRRQLKEAVHTFKLHDSAIMRVEWAPYKPGVFASGGEDKLIAVWDLERQDKMPGGGEEAGPDAKKARTIGASLPPQLMFHHAGHRSQVVDFQWHPTDPYTMVSVSDAGAGGTLQVWRISDLIWRPIDEVLRELEEHRDYILGVKEEAREAASGANTAPAADKPVRSGVTDTTVVAPAAPKGASKEEAAARAADSADPMDES</sequence>
<feature type="domain" description="Histone-binding protein RBBP4-like N-terminal" evidence="9">
    <location>
        <begin position="13"/>
        <end position="80"/>
    </location>
</feature>
<dbReference type="GO" id="GO:0005634">
    <property type="term" value="C:nucleus"/>
    <property type="evidence" value="ECO:0007669"/>
    <property type="project" value="UniProtKB-SubCell"/>
</dbReference>
<dbReference type="Pfam" id="PF12265">
    <property type="entry name" value="CAF1C_H4-bd"/>
    <property type="match status" value="1"/>
</dbReference>
<dbReference type="InterPro" id="IPR036322">
    <property type="entry name" value="WD40_repeat_dom_sf"/>
</dbReference>
<dbReference type="InterPro" id="IPR022052">
    <property type="entry name" value="Histone-bd_RBBP4-like_N"/>
</dbReference>
<evidence type="ECO:0000256" key="7">
    <source>
        <dbReference type="PROSITE-ProRule" id="PRU00221"/>
    </source>
</evidence>
<feature type="region of interest" description="Disordered" evidence="8">
    <location>
        <begin position="451"/>
        <end position="501"/>
    </location>
</feature>
<comment type="caution">
    <text evidence="10">The sequence shown here is derived from an EMBL/GenBank/DDBJ whole genome shotgun (WGS) entry which is preliminary data.</text>
</comment>
<dbReference type="EMBL" id="AGSI01000006">
    <property type="protein sequence ID" value="EIE23954.1"/>
    <property type="molecule type" value="Genomic_DNA"/>
</dbReference>
<evidence type="ECO:0000313" key="10">
    <source>
        <dbReference type="EMBL" id="EIE23954.1"/>
    </source>
</evidence>
<dbReference type="STRING" id="574566.I0YZY5"/>
<dbReference type="InterPro" id="IPR020472">
    <property type="entry name" value="WD40_PAC1"/>
</dbReference>
<evidence type="ECO:0000313" key="11">
    <source>
        <dbReference type="Proteomes" id="UP000007264"/>
    </source>
</evidence>
<protein>
    <submittedName>
        <fullName evidence="10">WD40 repeat-like protein</fullName>
    </submittedName>
</protein>
<dbReference type="Pfam" id="PF00400">
    <property type="entry name" value="WD40"/>
    <property type="match status" value="3"/>
</dbReference>
<feature type="repeat" description="WD" evidence="7">
    <location>
        <begin position="222"/>
        <end position="257"/>
    </location>
</feature>